<evidence type="ECO:0000313" key="3">
    <source>
        <dbReference type="Proteomes" id="UP000584670"/>
    </source>
</evidence>
<reference evidence="2 3" key="1">
    <citation type="submission" date="2020-08" db="EMBL/GenBank/DDBJ databases">
        <title>Streptomyces sp. PSKA01 genome sequencing and assembly.</title>
        <authorList>
            <person name="Mandal S."/>
            <person name="Maiti P.K."/>
            <person name="Das P."/>
        </authorList>
    </citation>
    <scope>NUCLEOTIDE SEQUENCE [LARGE SCALE GENOMIC DNA]</scope>
    <source>
        <strain evidence="2 3">PSKA01</strain>
    </source>
</reference>
<feature type="region of interest" description="Disordered" evidence="1">
    <location>
        <begin position="352"/>
        <end position="387"/>
    </location>
</feature>
<comment type="caution">
    <text evidence="2">The sequence shown here is derived from an EMBL/GenBank/DDBJ whole genome shotgun (WGS) entry which is preliminary data.</text>
</comment>
<organism evidence="2 3">
    <name type="scientific">Streptomyces cupreus</name>
    <dbReference type="NCBI Taxonomy" id="2759956"/>
    <lineage>
        <taxon>Bacteria</taxon>
        <taxon>Bacillati</taxon>
        <taxon>Actinomycetota</taxon>
        <taxon>Actinomycetes</taxon>
        <taxon>Kitasatosporales</taxon>
        <taxon>Streptomycetaceae</taxon>
        <taxon>Streptomyces</taxon>
    </lineage>
</organism>
<name>A0A7X1M7I5_9ACTN</name>
<sequence>MPNPPTPTASELAWKARDFRIRMIRIGREVETALDATRDRHGRTVHHNAEAAARAHRDQAALQAYATYLVPHAGELLAAARRALDVLPPARHTAAWRSLLDSLAASHTEIAKVLDQPASPGSTAEREQHTAVWPHLAFWADHSYLATELADQHQQREIPLTDEEQQMWTAMAHAAQRRGELDLIESWYAVDGRLITIAHLIEDDTSTVIALSGDPDAPGWQVIGHYANEYIAGQALPSAVPPGVLRPGVSPFNRPEAAPEVSLQELIRDVIEARAAGDVAEVLLTATQHGYNAGPLVRLQELLEIAGQFAHALETVRGQQVAARLAALGRYLDFLTREVHETAEDLGASVAVLPPHRTPRPHVRPRPVLDTTPPAPPARGPSPARHR</sequence>
<gene>
    <name evidence="2" type="ORF">H4N64_05940</name>
</gene>
<protein>
    <submittedName>
        <fullName evidence="2">Uncharacterized protein</fullName>
    </submittedName>
</protein>
<evidence type="ECO:0000256" key="1">
    <source>
        <dbReference type="SAM" id="MobiDB-lite"/>
    </source>
</evidence>
<keyword evidence="3" id="KW-1185">Reference proteome</keyword>
<proteinExistence type="predicted"/>
<accession>A0A7X1M7I5</accession>
<dbReference type="AlphaFoldDB" id="A0A7X1M7I5"/>
<dbReference type="EMBL" id="JACMSF010000004">
    <property type="protein sequence ID" value="MBC2901149.1"/>
    <property type="molecule type" value="Genomic_DNA"/>
</dbReference>
<evidence type="ECO:0000313" key="2">
    <source>
        <dbReference type="EMBL" id="MBC2901149.1"/>
    </source>
</evidence>
<dbReference type="Proteomes" id="UP000584670">
    <property type="component" value="Unassembled WGS sequence"/>
</dbReference>